<gene>
    <name evidence="2" type="ORF">DC345_11805</name>
</gene>
<keyword evidence="1" id="KW-1133">Transmembrane helix</keyword>
<organism evidence="2 3">
    <name type="scientific">Paenibacillus taichungensis</name>
    <dbReference type="NCBI Taxonomy" id="484184"/>
    <lineage>
        <taxon>Bacteria</taxon>
        <taxon>Bacillati</taxon>
        <taxon>Bacillota</taxon>
        <taxon>Bacilli</taxon>
        <taxon>Bacillales</taxon>
        <taxon>Paenibacillaceae</taxon>
        <taxon>Paenibacillus</taxon>
    </lineage>
</organism>
<sequence>MSGIKHGAGIIHAVNILALVLFLTACTTYTKVSSEEVKSFRQNVERDFPAIQKTEIRYSTPRVEVAYTVKTEPDEKEIYRLFTQTTAFMTSPSFQSEIIDTQYREKYPSWGDPELAMTVTLRGKDISVYQFTCKPEKSESDPNNVIYDHWYILTPDDPAGKPYPVSGTEDEK</sequence>
<name>A0A329QUX7_9BACL</name>
<comment type="caution">
    <text evidence="2">The sequence shown here is derived from an EMBL/GenBank/DDBJ whole genome shotgun (WGS) entry which is preliminary data.</text>
</comment>
<accession>A0A329QUX7</accession>
<evidence type="ECO:0000313" key="2">
    <source>
        <dbReference type="EMBL" id="RAW16155.1"/>
    </source>
</evidence>
<keyword evidence="1" id="KW-0812">Transmembrane</keyword>
<reference evidence="2 3" key="1">
    <citation type="submission" date="2018-04" db="EMBL/GenBank/DDBJ databases">
        <title>Paenibacillus taichungensis Genome sequencing and assembly.</title>
        <authorList>
            <person name="Xu J."/>
            <person name="Rensing C."/>
            <person name="Mazhar H.S."/>
        </authorList>
    </citation>
    <scope>NUCLEOTIDE SEQUENCE [LARGE SCALE GENOMIC DNA]</scope>
    <source>
        <strain evidence="2 3">NC1</strain>
    </source>
</reference>
<dbReference type="PROSITE" id="PS51257">
    <property type="entry name" value="PROKAR_LIPOPROTEIN"/>
    <property type="match status" value="1"/>
</dbReference>
<proteinExistence type="predicted"/>
<dbReference type="AlphaFoldDB" id="A0A329QUX7"/>
<dbReference type="EMBL" id="QEVW01000006">
    <property type="protein sequence ID" value="RAW16155.1"/>
    <property type="molecule type" value="Genomic_DNA"/>
</dbReference>
<dbReference type="RefSeq" id="WP_113053251.1">
    <property type="nucleotide sequence ID" value="NZ_QEVW01000006.1"/>
</dbReference>
<dbReference type="Proteomes" id="UP000250642">
    <property type="component" value="Unassembled WGS sequence"/>
</dbReference>
<evidence type="ECO:0000256" key="1">
    <source>
        <dbReference type="SAM" id="Phobius"/>
    </source>
</evidence>
<protein>
    <submittedName>
        <fullName evidence="2">Uncharacterized protein</fullName>
    </submittedName>
</protein>
<feature type="transmembrane region" description="Helical" evidence="1">
    <location>
        <begin position="7"/>
        <end position="25"/>
    </location>
</feature>
<evidence type="ECO:0000313" key="3">
    <source>
        <dbReference type="Proteomes" id="UP000250642"/>
    </source>
</evidence>
<keyword evidence="1" id="KW-0472">Membrane</keyword>